<dbReference type="KEGG" id="hba:Hbal_2689"/>
<name>C6XPU8_HIRBI</name>
<keyword evidence="3" id="KW-0378">Hydrolase</keyword>
<evidence type="ECO:0000313" key="4">
    <source>
        <dbReference type="Proteomes" id="UP000002745"/>
    </source>
</evidence>
<sequence>MSQFPIIDPHMHLWDLDKLTYPWLLPPFDEEAAIGSLSLIAKTYLIDDYQRDAAGWDVRGTVHIEAGASDALAETDWLQELANNGEIVRGIVAAASLNAPNIEPLLAAHAERKNVKGIRQVIHWHSNPKISAVPNDITTSEAWKVGFSHLSKYNLRFDLHAYPSQFMHLSQLFKHYPDIPVIINHTGLGIPSDVNWKDVWREGMRALADLPHVSLKIAGLGFLWNPWTIDQIRDYVLEAIDIFGTSRTMFSSNFPTDKLFDSFDRHYKAYDLLTKNFSETDRSKLFAENANKIYDLGIEL</sequence>
<reference evidence="4" key="1">
    <citation type="journal article" date="2011" name="J. Bacteriol.">
        <title>Genome sequences of eight morphologically diverse alphaproteobacteria.</title>
        <authorList>
            <consortium name="US DOE Joint Genome Institute"/>
            <person name="Brown P.J."/>
            <person name="Kysela D.T."/>
            <person name="Buechlein A."/>
            <person name="Hemmerich C."/>
            <person name="Brun Y.V."/>
        </authorList>
    </citation>
    <scope>NUCLEOTIDE SEQUENCE [LARGE SCALE GENOMIC DNA]</scope>
    <source>
        <strain evidence="4">ATCC 49814 / DSM 5838 / IFAM 1418</strain>
    </source>
</reference>
<dbReference type="Proteomes" id="UP000002745">
    <property type="component" value="Chromosome"/>
</dbReference>
<dbReference type="eggNOG" id="COG3618">
    <property type="taxonomic scope" value="Bacteria"/>
</dbReference>
<evidence type="ECO:0000256" key="1">
    <source>
        <dbReference type="ARBA" id="ARBA00038310"/>
    </source>
</evidence>
<proteinExistence type="inferred from homology"/>
<dbReference type="HOGENOM" id="CLU_044590_3_1_5"/>
<feature type="domain" description="Amidohydrolase-related" evidence="2">
    <location>
        <begin position="7"/>
        <end position="296"/>
    </location>
</feature>
<keyword evidence="4" id="KW-1185">Reference proteome</keyword>
<gene>
    <name evidence="3" type="ordered locus">Hbal_2689</name>
</gene>
<dbReference type="OrthoDB" id="9787654at2"/>
<dbReference type="InterPro" id="IPR032466">
    <property type="entry name" value="Metal_Hydrolase"/>
</dbReference>
<dbReference type="InterPro" id="IPR006680">
    <property type="entry name" value="Amidohydro-rel"/>
</dbReference>
<dbReference type="SUPFAM" id="SSF51556">
    <property type="entry name" value="Metallo-dependent hydrolases"/>
    <property type="match status" value="1"/>
</dbReference>
<accession>C6XPU8</accession>
<comment type="similarity">
    <text evidence="1">Belongs to the metallo-dependent hydrolases superfamily.</text>
</comment>
<dbReference type="PANTHER" id="PTHR43569">
    <property type="entry name" value="AMIDOHYDROLASE"/>
    <property type="match status" value="1"/>
</dbReference>
<organism evidence="3 4">
    <name type="scientific">Hirschia baltica (strain ATCC 49814 / DSM 5838 / IFAM 1418)</name>
    <dbReference type="NCBI Taxonomy" id="582402"/>
    <lineage>
        <taxon>Bacteria</taxon>
        <taxon>Pseudomonadati</taxon>
        <taxon>Pseudomonadota</taxon>
        <taxon>Alphaproteobacteria</taxon>
        <taxon>Hyphomonadales</taxon>
        <taxon>Hyphomonadaceae</taxon>
        <taxon>Hirschia</taxon>
    </lineage>
</organism>
<dbReference type="STRING" id="582402.Hbal_2689"/>
<protein>
    <submittedName>
        <fullName evidence="3">Amidohydrolase 2</fullName>
    </submittedName>
</protein>
<dbReference type="PANTHER" id="PTHR43569:SF2">
    <property type="entry name" value="AMIDOHYDROLASE-RELATED DOMAIN-CONTAINING PROTEIN"/>
    <property type="match status" value="1"/>
</dbReference>
<dbReference type="EMBL" id="CP001678">
    <property type="protein sequence ID" value="ACT60363.1"/>
    <property type="molecule type" value="Genomic_DNA"/>
</dbReference>
<dbReference type="RefSeq" id="WP_015828513.1">
    <property type="nucleotide sequence ID" value="NC_012982.1"/>
</dbReference>
<dbReference type="InterPro" id="IPR052350">
    <property type="entry name" value="Metallo-dep_Lactonases"/>
</dbReference>
<dbReference type="GO" id="GO:0016787">
    <property type="term" value="F:hydrolase activity"/>
    <property type="evidence" value="ECO:0007669"/>
    <property type="project" value="UniProtKB-KW"/>
</dbReference>
<dbReference type="Gene3D" id="3.20.20.140">
    <property type="entry name" value="Metal-dependent hydrolases"/>
    <property type="match status" value="1"/>
</dbReference>
<dbReference type="AlphaFoldDB" id="C6XPU8"/>
<evidence type="ECO:0000313" key="3">
    <source>
        <dbReference type="EMBL" id="ACT60363.1"/>
    </source>
</evidence>
<dbReference type="Pfam" id="PF04909">
    <property type="entry name" value="Amidohydro_2"/>
    <property type="match status" value="1"/>
</dbReference>
<evidence type="ECO:0000259" key="2">
    <source>
        <dbReference type="Pfam" id="PF04909"/>
    </source>
</evidence>